<proteinExistence type="predicted"/>
<reference evidence="1 2" key="1">
    <citation type="submission" date="2019-03" db="EMBL/GenBank/DDBJ databases">
        <title>First draft genome of Liparis tanakae, snailfish: a comprehensive survey of snailfish specific genes.</title>
        <authorList>
            <person name="Kim W."/>
            <person name="Song I."/>
            <person name="Jeong J.-H."/>
            <person name="Kim D."/>
            <person name="Kim S."/>
            <person name="Ryu S."/>
            <person name="Song J.Y."/>
            <person name="Lee S.K."/>
        </authorList>
    </citation>
    <scope>NUCLEOTIDE SEQUENCE [LARGE SCALE GENOMIC DNA]</scope>
    <source>
        <tissue evidence="1">Muscle</tissue>
    </source>
</reference>
<dbReference type="Proteomes" id="UP000314294">
    <property type="component" value="Unassembled WGS sequence"/>
</dbReference>
<evidence type="ECO:0000313" key="2">
    <source>
        <dbReference type="Proteomes" id="UP000314294"/>
    </source>
</evidence>
<organism evidence="1 2">
    <name type="scientific">Liparis tanakae</name>
    <name type="common">Tanaka's snailfish</name>
    <dbReference type="NCBI Taxonomy" id="230148"/>
    <lineage>
        <taxon>Eukaryota</taxon>
        <taxon>Metazoa</taxon>
        <taxon>Chordata</taxon>
        <taxon>Craniata</taxon>
        <taxon>Vertebrata</taxon>
        <taxon>Euteleostomi</taxon>
        <taxon>Actinopterygii</taxon>
        <taxon>Neopterygii</taxon>
        <taxon>Teleostei</taxon>
        <taxon>Neoteleostei</taxon>
        <taxon>Acanthomorphata</taxon>
        <taxon>Eupercaria</taxon>
        <taxon>Perciformes</taxon>
        <taxon>Cottioidei</taxon>
        <taxon>Cottales</taxon>
        <taxon>Liparidae</taxon>
        <taxon>Liparis</taxon>
    </lineage>
</organism>
<dbReference type="AlphaFoldDB" id="A0A4Z2I3Y8"/>
<evidence type="ECO:0000313" key="1">
    <source>
        <dbReference type="EMBL" id="TNN72481.1"/>
    </source>
</evidence>
<comment type="caution">
    <text evidence="1">The sequence shown here is derived from an EMBL/GenBank/DDBJ whole genome shotgun (WGS) entry which is preliminary data.</text>
</comment>
<name>A0A4Z2I3Y8_9TELE</name>
<sequence length="73" mass="7627">MFRWKVPLQQAVRFYAEQVAEINTGIGVDAGGGTAARGASSDAVGGRGALHSGLRALLSGQVKVNIVKARFSR</sequence>
<gene>
    <name evidence="1" type="ORF">EYF80_017257</name>
</gene>
<dbReference type="EMBL" id="SRLO01000136">
    <property type="protein sequence ID" value="TNN72481.1"/>
    <property type="molecule type" value="Genomic_DNA"/>
</dbReference>
<keyword evidence="2" id="KW-1185">Reference proteome</keyword>
<protein>
    <submittedName>
        <fullName evidence="1">Uncharacterized protein</fullName>
    </submittedName>
</protein>
<accession>A0A4Z2I3Y8</accession>